<evidence type="ECO:0008006" key="4">
    <source>
        <dbReference type="Google" id="ProtNLM"/>
    </source>
</evidence>
<dbReference type="PROSITE" id="PS51257">
    <property type="entry name" value="PROKAR_LIPOPROTEIN"/>
    <property type="match status" value="1"/>
</dbReference>
<feature type="chain" id="PRO_5035291919" description="Lipoprotein" evidence="1">
    <location>
        <begin position="21"/>
        <end position="106"/>
    </location>
</feature>
<dbReference type="Proteomes" id="UP000619079">
    <property type="component" value="Unassembled WGS sequence"/>
</dbReference>
<reference evidence="2" key="1">
    <citation type="submission" date="2020-12" db="EMBL/GenBank/DDBJ databases">
        <title>Sedimentitalea sp. nov., isolated from sand in Incheon.</title>
        <authorList>
            <person name="Kim W."/>
        </authorList>
    </citation>
    <scope>NUCLEOTIDE SEQUENCE</scope>
    <source>
        <strain evidence="2">CAU 1593</strain>
    </source>
</reference>
<accession>A0A8J7LQW1</accession>
<protein>
    <recommendedName>
        <fullName evidence="4">Lipoprotein</fullName>
    </recommendedName>
</protein>
<organism evidence="2 3">
    <name type="scientific">Sedimentitalea arenosa</name>
    <dbReference type="NCBI Taxonomy" id="2798803"/>
    <lineage>
        <taxon>Bacteria</taxon>
        <taxon>Pseudomonadati</taxon>
        <taxon>Pseudomonadota</taxon>
        <taxon>Alphaproteobacteria</taxon>
        <taxon>Rhodobacterales</taxon>
        <taxon>Paracoccaceae</taxon>
        <taxon>Sedimentitalea</taxon>
    </lineage>
</organism>
<dbReference type="RefSeq" id="WP_199024178.1">
    <property type="nucleotide sequence ID" value="NZ_JAELVR010000004.1"/>
</dbReference>
<feature type="signal peptide" evidence="1">
    <location>
        <begin position="1"/>
        <end position="20"/>
    </location>
</feature>
<proteinExistence type="predicted"/>
<name>A0A8J7LQW1_9RHOB</name>
<evidence type="ECO:0000313" key="2">
    <source>
        <dbReference type="EMBL" id="MBJ6371323.1"/>
    </source>
</evidence>
<dbReference type="EMBL" id="JAELVR010000004">
    <property type="protein sequence ID" value="MBJ6371323.1"/>
    <property type="molecule type" value="Genomic_DNA"/>
</dbReference>
<sequence>MKTPILLTALALGVAGCSTTNPFDPPESTQVQVMGRTWTVTAEPDRANAFVAERDNNNLNPFGGPAAQRTPQAVRALQLATGCKVVPGRISQDVGAIYHADMACPG</sequence>
<evidence type="ECO:0000256" key="1">
    <source>
        <dbReference type="SAM" id="SignalP"/>
    </source>
</evidence>
<evidence type="ECO:0000313" key="3">
    <source>
        <dbReference type="Proteomes" id="UP000619079"/>
    </source>
</evidence>
<comment type="caution">
    <text evidence="2">The sequence shown here is derived from an EMBL/GenBank/DDBJ whole genome shotgun (WGS) entry which is preliminary data.</text>
</comment>
<gene>
    <name evidence="2" type="ORF">JF290_07265</name>
</gene>
<keyword evidence="3" id="KW-1185">Reference proteome</keyword>
<keyword evidence="1" id="KW-0732">Signal</keyword>
<dbReference type="AlphaFoldDB" id="A0A8J7LQW1"/>